<gene>
    <name evidence="1" type="ORF">G9C53_004993</name>
</gene>
<reference evidence="1" key="1">
    <citation type="journal article" date="2018" name="Genome Biol.">
        <title>SKESA: strategic k-mer extension for scrupulous assemblies.</title>
        <authorList>
            <person name="Souvorov A."/>
            <person name="Agarwala R."/>
            <person name="Lipman D.J."/>
        </authorList>
    </citation>
    <scope>NUCLEOTIDE SEQUENCE</scope>
    <source>
        <strain evidence="1">N26921</strain>
    </source>
</reference>
<dbReference type="EMBL" id="DAATVL010000078">
    <property type="protein sequence ID" value="HAF0292587.1"/>
    <property type="molecule type" value="Genomic_DNA"/>
</dbReference>
<dbReference type="AlphaFoldDB" id="A0A740PVA3"/>
<organism evidence="1">
    <name type="scientific">Salmonella enterica subsp. enterica serovar Typhimurium var. 5-</name>
    <dbReference type="NCBI Taxonomy" id="1620419"/>
    <lineage>
        <taxon>Bacteria</taxon>
        <taxon>Pseudomonadati</taxon>
        <taxon>Pseudomonadota</taxon>
        <taxon>Gammaproteobacteria</taxon>
        <taxon>Enterobacterales</taxon>
        <taxon>Enterobacteriaceae</taxon>
        <taxon>Salmonella</taxon>
    </lineage>
</organism>
<protein>
    <submittedName>
        <fullName evidence="1">Uncharacterized protein</fullName>
    </submittedName>
</protein>
<reference evidence="1" key="2">
    <citation type="submission" date="2018-07" db="EMBL/GenBank/DDBJ databases">
        <authorList>
            <consortium name="NCBI Pathogen Detection Project"/>
        </authorList>
    </citation>
    <scope>NUCLEOTIDE SEQUENCE</scope>
    <source>
        <strain evidence="1">N26921</strain>
    </source>
</reference>
<comment type="caution">
    <text evidence="1">The sequence shown here is derived from an EMBL/GenBank/DDBJ whole genome shotgun (WGS) entry which is preliminary data.</text>
</comment>
<sequence length="78" mass="8965">MANKSHALANGWTLIAHKLYKVYANENSYILIDNTNDVMMQFTVTDQEFEVTASSWNLNFKIIPAFKTVKVLNIPEEE</sequence>
<evidence type="ECO:0000313" key="1">
    <source>
        <dbReference type="EMBL" id="HAF0292587.1"/>
    </source>
</evidence>
<proteinExistence type="predicted"/>
<name>A0A740PVA3_SALTM</name>
<accession>A0A740PVA3</accession>